<dbReference type="EMBL" id="KN848707">
    <property type="protein sequence ID" value="KIR78737.1"/>
    <property type="molecule type" value="Genomic_DNA"/>
</dbReference>
<dbReference type="PANTHER" id="PTHR46910:SF40">
    <property type="entry name" value="ZN(II)2CYS6 TRANSCRIPTION FACTOR (EUROFUNG)"/>
    <property type="match status" value="1"/>
</dbReference>
<evidence type="ECO:0000313" key="3">
    <source>
        <dbReference type="EMBL" id="KIR78737.1"/>
    </source>
</evidence>
<protein>
    <recommendedName>
        <fullName evidence="2">Xylanolytic transcriptional activator regulatory domain-containing protein</fullName>
    </recommendedName>
</protein>
<dbReference type="Pfam" id="PF04082">
    <property type="entry name" value="Fungal_trans"/>
    <property type="match status" value="1"/>
</dbReference>
<accession>A0ABR5BSY2</accession>
<reference evidence="3 4" key="1">
    <citation type="submission" date="2015-01" db="EMBL/GenBank/DDBJ databases">
        <title>The Genome Sequence of Cryptococcus gattii EJB2.</title>
        <authorList>
            <consortium name="The Broad Institute Genomics Platform"/>
            <person name="Cuomo C."/>
            <person name="Litvintseva A."/>
            <person name="Chen Y."/>
            <person name="Heitman J."/>
            <person name="Sun S."/>
            <person name="Springer D."/>
            <person name="Dromer F."/>
            <person name="Young S."/>
            <person name="Zeng Q."/>
            <person name="Gargeya S."/>
            <person name="Abouelleil A."/>
            <person name="Alvarado L."/>
            <person name="Chapman S.B."/>
            <person name="Gainer-Dewar J."/>
            <person name="Goldberg J."/>
            <person name="Griggs A."/>
            <person name="Gujja S."/>
            <person name="Hansen M."/>
            <person name="Howarth C."/>
            <person name="Imamovic A."/>
            <person name="Larimer J."/>
            <person name="Murphy C."/>
            <person name="Naylor J."/>
            <person name="Pearson M."/>
            <person name="Priest M."/>
            <person name="Roberts A."/>
            <person name="Saif S."/>
            <person name="Shea T."/>
            <person name="Sykes S."/>
            <person name="Wortman J."/>
            <person name="Nusbaum C."/>
            <person name="Birren B."/>
        </authorList>
    </citation>
    <scope>NUCLEOTIDE SEQUENCE [LARGE SCALE GENOMIC DNA]</scope>
    <source>
        <strain evidence="3 4">EJB2</strain>
    </source>
</reference>
<proteinExistence type="predicted"/>
<organism evidence="3 4">
    <name type="scientific">Cryptococcus gattii EJB2</name>
    <dbReference type="NCBI Taxonomy" id="1296103"/>
    <lineage>
        <taxon>Eukaryota</taxon>
        <taxon>Fungi</taxon>
        <taxon>Dikarya</taxon>
        <taxon>Basidiomycota</taxon>
        <taxon>Agaricomycotina</taxon>
        <taxon>Tremellomycetes</taxon>
        <taxon>Tremellales</taxon>
        <taxon>Cryptococcaceae</taxon>
        <taxon>Cryptococcus</taxon>
        <taxon>Cryptococcus gattii species complex</taxon>
    </lineage>
</organism>
<dbReference type="Proteomes" id="UP000054272">
    <property type="component" value="Unassembled WGS sequence"/>
</dbReference>
<keyword evidence="4" id="KW-1185">Reference proteome</keyword>
<evidence type="ECO:0000259" key="2">
    <source>
        <dbReference type="SMART" id="SM00906"/>
    </source>
</evidence>
<sequence length="325" mass="36980">MLARPPEATCTSDDYRYLSPPVVGARKKRLPASVIPDECRHLDLHALHNRCSQSSRRLRPDLYHSPELEFVCCDYVYLRSLEQTVAAEVTLAQAMRLATLLKCHEKVDGAEDTSTFIEAELRKRVFWLIYGSDRTTAALTDRPLLLSDYDITVQEPLEVDDGFITNAGCLAQPIDSVPIIAGFVRVTRVFRMLSRAIELLRQYRNRTYLLDDPFYFSSRLTTIQQELQTELAALPPPLRIMEDFGVSPIQHGFETCKANILVTQALARYEVYQLALMIGNEQCPLDDLTENVLSRLDLWVNVQLLAAMANLIAKGSGRLFDRKWK</sequence>
<dbReference type="CDD" id="cd12148">
    <property type="entry name" value="fungal_TF_MHR"/>
    <property type="match status" value="1"/>
</dbReference>
<dbReference type="InterPro" id="IPR050987">
    <property type="entry name" value="AtrR-like"/>
</dbReference>
<evidence type="ECO:0000313" key="4">
    <source>
        <dbReference type="Proteomes" id="UP000054272"/>
    </source>
</evidence>
<dbReference type="PANTHER" id="PTHR46910">
    <property type="entry name" value="TRANSCRIPTION FACTOR PDR1"/>
    <property type="match status" value="1"/>
</dbReference>
<keyword evidence="1" id="KW-0539">Nucleus</keyword>
<gene>
    <name evidence="3" type="ORF">I306_04243</name>
</gene>
<dbReference type="SMART" id="SM00906">
    <property type="entry name" value="Fungal_trans"/>
    <property type="match status" value="1"/>
</dbReference>
<evidence type="ECO:0000256" key="1">
    <source>
        <dbReference type="ARBA" id="ARBA00023242"/>
    </source>
</evidence>
<name>A0ABR5BSY2_9TREE</name>
<feature type="domain" description="Xylanolytic transcriptional activator regulatory" evidence="2">
    <location>
        <begin position="87"/>
        <end position="162"/>
    </location>
</feature>
<dbReference type="InterPro" id="IPR007219">
    <property type="entry name" value="XnlR_reg_dom"/>
</dbReference>